<keyword evidence="3 10" id="KW-0813">Transport</keyword>
<dbReference type="Pfam" id="PF25140">
    <property type="entry name" value="PGAP1_TMD"/>
    <property type="match status" value="1"/>
</dbReference>
<feature type="transmembrane region" description="Helical" evidence="10">
    <location>
        <begin position="895"/>
        <end position="912"/>
    </location>
</feature>
<dbReference type="GO" id="GO:0015031">
    <property type="term" value="P:protein transport"/>
    <property type="evidence" value="ECO:0007669"/>
    <property type="project" value="UniProtKB-KW"/>
</dbReference>
<evidence type="ECO:0000313" key="15">
    <source>
        <dbReference type="Proteomes" id="UP001153365"/>
    </source>
</evidence>
<evidence type="ECO:0000256" key="10">
    <source>
        <dbReference type="RuleBase" id="RU365011"/>
    </source>
</evidence>
<feature type="transmembrane region" description="Helical" evidence="10">
    <location>
        <begin position="1065"/>
        <end position="1083"/>
    </location>
</feature>
<feature type="transmembrane region" description="Helical" evidence="10">
    <location>
        <begin position="873"/>
        <end position="889"/>
    </location>
</feature>
<protein>
    <recommendedName>
        <fullName evidence="10">GPI inositol-deacylase</fullName>
        <ecNumber evidence="10">3.1.-.-</ecNumber>
    </recommendedName>
</protein>
<evidence type="ECO:0000256" key="9">
    <source>
        <dbReference type="ARBA" id="ARBA00023136"/>
    </source>
</evidence>
<comment type="similarity">
    <text evidence="2 10">Belongs to the GPI inositol-deacylase family.</text>
</comment>
<dbReference type="InterPro" id="IPR056824">
    <property type="entry name" value="PGAP1_TMD"/>
</dbReference>
<gene>
    <name evidence="14" type="ORF">PPACK8108_LOCUS12364</name>
</gene>
<feature type="transmembrane region" description="Helical" evidence="10">
    <location>
        <begin position="933"/>
        <end position="956"/>
    </location>
</feature>
<dbReference type="GO" id="GO:0006505">
    <property type="term" value="P:GPI anchor metabolic process"/>
    <property type="evidence" value="ECO:0007669"/>
    <property type="project" value="TreeGrafter"/>
</dbReference>
<dbReference type="Pfam" id="PF07819">
    <property type="entry name" value="PGAP1"/>
    <property type="match status" value="1"/>
</dbReference>
<evidence type="ECO:0000256" key="11">
    <source>
        <dbReference type="SAM" id="MobiDB-lite"/>
    </source>
</evidence>
<keyword evidence="4 10" id="KW-0812">Transmembrane</keyword>
<evidence type="ECO:0000256" key="8">
    <source>
        <dbReference type="ARBA" id="ARBA00022989"/>
    </source>
</evidence>
<dbReference type="InterPro" id="IPR029058">
    <property type="entry name" value="AB_hydrolase_fold"/>
</dbReference>
<dbReference type="SUPFAM" id="SSF53474">
    <property type="entry name" value="alpha/beta-Hydrolases"/>
    <property type="match status" value="1"/>
</dbReference>
<name>A0AAV0B3S7_PHAPC</name>
<evidence type="ECO:0000259" key="13">
    <source>
        <dbReference type="Pfam" id="PF25140"/>
    </source>
</evidence>
<feature type="transmembrane region" description="Helical" evidence="10">
    <location>
        <begin position="976"/>
        <end position="996"/>
    </location>
</feature>
<dbReference type="GO" id="GO:0006888">
    <property type="term" value="P:endoplasmic reticulum to Golgi vesicle-mediated transport"/>
    <property type="evidence" value="ECO:0007669"/>
    <property type="project" value="TreeGrafter"/>
</dbReference>
<comment type="subcellular location">
    <subcellularLocation>
        <location evidence="1">Endoplasmic reticulum membrane</location>
        <topology evidence="1">Multi-pass membrane protein</topology>
    </subcellularLocation>
</comment>
<dbReference type="EMBL" id="CALTRL010002961">
    <property type="protein sequence ID" value="CAH7677217.1"/>
    <property type="molecule type" value="Genomic_DNA"/>
</dbReference>
<feature type="domain" description="GPI inositol-deacylase transmembrane" evidence="13">
    <location>
        <begin position="711"/>
        <end position="967"/>
    </location>
</feature>
<proteinExistence type="inferred from homology"/>
<evidence type="ECO:0000313" key="14">
    <source>
        <dbReference type="EMBL" id="CAH7677217.1"/>
    </source>
</evidence>
<evidence type="ECO:0000256" key="3">
    <source>
        <dbReference type="ARBA" id="ARBA00022448"/>
    </source>
</evidence>
<dbReference type="PANTHER" id="PTHR15495:SF7">
    <property type="entry name" value="GPI INOSITOL-DEACYLASE"/>
    <property type="match status" value="1"/>
</dbReference>
<sequence>MLELNRVTTLIVSATVVVLLSLLDSFRDKLYSLELDQFSGPRVSSTDGKTYGGAEGGSAGSCRMAWMNPSFQKLNLVESNRLAKRYSAYLYRDTGWDPDQVIKNNQSPVSFGSPVLFIPGNAGSFRQVRSIASASSSNYFESPRKHPRSKYQRRSHPGLDFYTIDFNQDFSAFSGETLTNQAEFGNHVISSILSIYRHQSQSQIRSHGLPAPRSVLIIGHSMGGIVARRMMTMANYIDGSINTIISMSSPHLMPPITFDNQMEMIYRDLNNFWRRSYWDSDLSQSPLRDVVLVVISGGASDTTISSDAASLLSLAPPSHSLSFFTTAIPGVWTSVDHLAILWCDQLRQVLAKTLLDLTDPRLPRQVGEVEERMEILRSHLVNGHGISPFDSERSSDRFHTSDSSGSDSYNIYPSLSPLRLSRSDLDDGPVPRIHVIPLIPHHSQQKTVSGALQFTLLSNLIANDRLHVLLCNGSYPKDFLESCHSVSASSNYSYLVPESRFDLSSAEKQSDGHPGQTPILSYITCPDSDLWKYNYMVIQTLPISDVSTSESGFLIAEFRDVKNTSTSLSDSLWSLALWGTELDKFPSRSSMVSEIRLEKIDSSLLAFRLELERAQGCDREGDFAPMMQQISGLQLEESKFHPNVRSAIVSNHFSRAYSPILRKTRVGYGGGVLLRFWHDPKYCGDGSSLRIRVKLDLKQTCQKVLLRFRTAFVSIPVSLSSLVLMVQLQNSSNLNRIDSFGKGLSIITNRYLMKILILIGLVQSIQSILLNPSMFLSTTESEGQGVGSQDGFKELYEPSVWVSNLLLGDHHFMFYLLECLMVLIGIGWTGIIYLFIEVVLRGLSSLRMFNLVFKISKPTAGVKSTRSNKSEKIMYSVLGLIVLLTLTCIVPRDILYLTVVLFQLLITLKAYIKKTCQEPKLFNREEYENRYNFLVTNLLITINLIPISLTKVMVWLRDLQETRSLNFEEVLQNFRNLKGIRGAIGVLGYLIWMIWCDRELRFRTFKKDLDGDDRYVELGGLRGGRRLNEIFSLQNKTLSNEKRKPNQSDLFSLNRDSKRVNTKFLILKHTLMVMSLFNLIYGIRLTYKVFENLNYFYLILFLFIKHLQ</sequence>
<dbReference type="InterPro" id="IPR039529">
    <property type="entry name" value="PGAP1/BST1"/>
</dbReference>
<dbReference type="AlphaFoldDB" id="A0AAV0B3S7"/>
<evidence type="ECO:0000256" key="7">
    <source>
        <dbReference type="ARBA" id="ARBA00022927"/>
    </source>
</evidence>
<feature type="region of interest" description="Disordered" evidence="11">
    <location>
        <begin position="387"/>
        <end position="406"/>
    </location>
</feature>
<dbReference type="InterPro" id="IPR012908">
    <property type="entry name" value="PGAP1-ab_dom-like"/>
</dbReference>
<dbReference type="Gene3D" id="3.40.50.1820">
    <property type="entry name" value="alpha/beta hydrolase"/>
    <property type="match status" value="1"/>
</dbReference>
<organism evidence="14 15">
    <name type="scientific">Phakopsora pachyrhizi</name>
    <name type="common">Asian soybean rust disease fungus</name>
    <dbReference type="NCBI Taxonomy" id="170000"/>
    <lineage>
        <taxon>Eukaryota</taxon>
        <taxon>Fungi</taxon>
        <taxon>Dikarya</taxon>
        <taxon>Basidiomycota</taxon>
        <taxon>Pucciniomycotina</taxon>
        <taxon>Pucciniomycetes</taxon>
        <taxon>Pucciniales</taxon>
        <taxon>Phakopsoraceae</taxon>
        <taxon>Phakopsora</taxon>
    </lineage>
</organism>
<dbReference type="Proteomes" id="UP001153365">
    <property type="component" value="Unassembled WGS sequence"/>
</dbReference>
<evidence type="ECO:0000256" key="1">
    <source>
        <dbReference type="ARBA" id="ARBA00004477"/>
    </source>
</evidence>
<evidence type="ECO:0000256" key="5">
    <source>
        <dbReference type="ARBA" id="ARBA00022801"/>
    </source>
</evidence>
<evidence type="ECO:0000256" key="2">
    <source>
        <dbReference type="ARBA" id="ARBA00006931"/>
    </source>
</evidence>
<dbReference type="GO" id="GO:0005789">
    <property type="term" value="C:endoplasmic reticulum membrane"/>
    <property type="evidence" value="ECO:0007669"/>
    <property type="project" value="UniProtKB-SubCell"/>
</dbReference>
<keyword evidence="7 10" id="KW-0653">Protein transport</keyword>
<dbReference type="GO" id="GO:0050185">
    <property type="term" value="F:phosphatidylinositol deacylase activity"/>
    <property type="evidence" value="ECO:0007669"/>
    <property type="project" value="TreeGrafter"/>
</dbReference>
<feature type="transmembrane region" description="Helical" evidence="10">
    <location>
        <begin position="812"/>
        <end position="840"/>
    </location>
</feature>
<keyword evidence="9 10" id="KW-0472">Membrane</keyword>
<keyword evidence="15" id="KW-1185">Reference proteome</keyword>
<keyword evidence="8 10" id="KW-1133">Transmembrane helix</keyword>
<dbReference type="EC" id="3.1.-.-" evidence="10"/>
<evidence type="ECO:0000256" key="6">
    <source>
        <dbReference type="ARBA" id="ARBA00022824"/>
    </source>
</evidence>
<keyword evidence="5 10" id="KW-0378">Hydrolase</keyword>
<comment type="caution">
    <text evidence="14">The sequence shown here is derived from an EMBL/GenBank/DDBJ whole genome shotgun (WGS) entry which is preliminary data.</text>
</comment>
<comment type="function">
    <text evidence="10">Involved in inositol deacylation of GPI-anchored proteins which plays important roles in the quality control and ER-associated degradation of GPI-anchored proteins.</text>
</comment>
<feature type="compositionally biased region" description="Basic and acidic residues" evidence="11">
    <location>
        <begin position="390"/>
        <end position="400"/>
    </location>
</feature>
<dbReference type="PANTHER" id="PTHR15495">
    <property type="entry name" value="NEGATIVE REGULATOR OF VESICLE FORMATION-RELATED"/>
    <property type="match status" value="1"/>
</dbReference>
<reference evidence="14" key="1">
    <citation type="submission" date="2022-06" db="EMBL/GenBank/DDBJ databases">
        <authorList>
            <consortium name="SYNGENTA / RWTH Aachen University"/>
        </authorList>
    </citation>
    <scope>NUCLEOTIDE SEQUENCE</scope>
</reference>
<accession>A0AAV0B3S7</accession>
<evidence type="ECO:0000259" key="12">
    <source>
        <dbReference type="Pfam" id="PF07819"/>
    </source>
</evidence>
<keyword evidence="6 10" id="KW-0256">Endoplasmic reticulum</keyword>
<feature type="domain" description="GPI inositol-deacylase PGAP1-like alpha/beta" evidence="12">
    <location>
        <begin position="112"/>
        <end position="356"/>
    </location>
</feature>
<evidence type="ECO:0000256" key="4">
    <source>
        <dbReference type="ARBA" id="ARBA00022692"/>
    </source>
</evidence>